<accession>A0AAD4CCV8</accession>
<keyword evidence="6 11" id="KW-1133">Transmembrane helix</keyword>
<protein>
    <submittedName>
        <fullName evidence="13">Mitochondrial inner membrane protein oxa1</fullName>
    </submittedName>
</protein>
<evidence type="ECO:0000256" key="6">
    <source>
        <dbReference type="ARBA" id="ARBA00022989"/>
    </source>
</evidence>
<organism evidence="13 14">
    <name type="scientific">Aspergillus nanangensis</name>
    <dbReference type="NCBI Taxonomy" id="2582783"/>
    <lineage>
        <taxon>Eukaryota</taxon>
        <taxon>Fungi</taxon>
        <taxon>Dikarya</taxon>
        <taxon>Ascomycota</taxon>
        <taxon>Pezizomycotina</taxon>
        <taxon>Eurotiomycetes</taxon>
        <taxon>Eurotiomycetidae</taxon>
        <taxon>Eurotiales</taxon>
        <taxon>Aspergillaceae</taxon>
        <taxon>Aspergillus</taxon>
        <taxon>Aspergillus subgen. Circumdati</taxon>
    </lineage>
</organism>
<keyword evidence="14" id="KW-1185">Reference proteome</keyword>
<dbReference type="Pfam" id="PF02096">
    <property type="entry name" value="60KD_IMP"/>
    <property type="match status" value="1"/>
</dbReference>
<evidence type="ECO:0000256" key="3">
    <source>
        <dbReference type="ARBA" id="ARBA00022692"/>
    </source>
</evidence>
<feature type="compositionally biased region" description="Basic and acidic residues" evidence="10">
    <location>
        <begin position="418"/>
        <end position="432"/>
    </location>
</feature>
<evidence type="ECO:0000256" key="2">
    <source>
        <dbReference type="ARBA" id="ARBA00009877"/>
    </source>
</evidence>
<proteinExistence type="inferred from homology"/>
<evidence type="ECO:0000259" key="12">
    <source>
        <dbReference type="Pfam" id="PF02096"/>
    </source>
</evidence>
<reference evidence="13" key="2">
    <citation type="submission" date="2020-02" db="EMBL/GenBank/DDBJ databases">
        <authorList>
            <person name="Gilchrist C.L.M."/>
            <person name="Chooi Y.-H."/>
        </authorList>
    </citation>
    <scope>NUCLEOTIDE SEQUENCE</scope>
    <source>
        <strain evidence="13">MST-FP2251</strain>
    </source>
</reference>
<keyword evidence="7" id="KW-0496">Mitochondrion</keyword>
<evidence type="ECO:0000256" key="8">
    <source>
        <dbReference type="ARBA" id="ARBA00023136"/>
    </source>
</evidence>
<evidence type="ECO:0000256" key="7">
    <source>
        <dbReference type="ARBA" id="ARBA00023128"/>
    </source>
</evidence>
<feature type="compositionally biased region" description="Basic and acidic residues" evidence="10">
    <location>
        <begin position="451"/>
        <end position="498"/>
    </location>
</feature>
<keyword evidence="3 9" id="KW-0812">Transmembrane</keyword>
<dbReference type="InterPro" id="IPR028055">
    <property type="entry name" value="YidC/Oxa/ALB_C"/>
</dbReference>
<reference evidence="13" key="1">
    <citation type="journal article" date="2019" name="Beilstein J. Org. Chem.">
        <title>Nanangenines: drimane sesquiterpenoids as the dominant metabolite cohort of a novel Australian fungus, Aspergillus nanangensis.</title>
        <authorList>
            <person name="Lacey H.J."/>
            <person name="Gilchrist C.L.M."/>
            <person name="Crombie A."/>
            <person name="Kalaitzis J.A."/>
            <person name="Vuong D."/>
            <person name="Rutledge P.J."/>
            <person name="Turner P."/>
            <person name="Pitt J.I."/>
            <person name="Lacey E."/>
            <person name="Chooi Y.H."/>
            <person name="Piggott A.M."/>
        </authorList>
    </citation>
    <scope>NUCLEOTIDE SEQUENCE</scope>
    <source>
        <strain evidence="13">MST-FP2251</strain>
    </source>
</reference>
<dbReference type="GO" id="GO:0005743">
    <property type="term" value="C:mitochondrial inner membrane"/>
    <property type="evidence" value="ECO:0007669"/>
    <property type="project" value="UniProtKB-SubCell"/>
</dbReference>
<feature type="domain" description="Membrane insertase YidC/Oxa/ALB C-terminal" evidence="12">
    <location>
        <begin position="152"/>
        <end position="345"/>
    </location>
</feature>
<comment type="similarity">
    <text evidence="2 9">Belongs to the OXA1/ALB3/YidC family.</text>
</comment>
<feature type="region of interest" description="Disordered" evidence="10">
    <location>
        <begin position="418"/>
        <end position="506"/>
    </location>
</feature>
<keyword evidence="4" id="KW-0999">Mitochondrion inner membrane</keyword>
<evidence type="ECO:0000256" key="10">
    <source>
        <dbReference type="SAM" id="MobiDB-lite"/>
    </source>
</evidence>
<dbReference type="PANTHER" id="PTHR12428:SF66">
    <property type="entry name" value="MITOCHONDRIAL INNER MEMBRANE PROTEIN OXA1L"/>
    <property type="match status" value="1"/>
</dbReference>
<dbReference type="GO" id="GO:0032977">
    <property type="term" value="F:membrane insertase activity"/>
    <property type="evidence" value="ECO:0007669"/>
    <property type="project" value="InterPro"/>
</dbReference>
<gene>
    <name evidence="13" type="primary">OXA1</name>
    <name evidence="13" type="ORF">FE257_002625</name>
</gene>
<keyword evidence="8 11" id="KW-0472">Membrane</keyword>
<dbReference type="GO" id="GO:0032979">
    <property type="term" value="P:protein insertion into mitochondrial inner membrane from matrix"/>
    <property type="evidence" value="ECO:0007669"/>
    <property type="project" value="TreeGrafter"/>
</dbReference>
<sequence length="506" mass="55265">MLGGAVVKGRGAMPAIARQRLTAFSRSSRSISSFRSQTCGLPIRYGRNKQSLAGNLSWSPASSIPGMTTARFNSTSSTAAAAATTTATTTAAEQTPEATIPASDLSDVTVDINSIPEKVGYLKELGLDYGIGPSSMIEFVIEHFHIWGGLPWWASIVGTGLLIRLALLKPMLGAADTSTKINNIKEISTPIRTRMTTLASAGKQVEMMQARAELQKLHQQHGVKAWKTFAPMVQIPLGFGCYRVVKGMTALPVPGLATESVGWIRDLTVADPYFLLPAATAYFMYLSFKKGGESGMSPLTGTALGNMFLYGMPAISFVFMSFFPSALQLYFGATGLFALGQSYLLSNHGFRKWANIAIPKKVVSPAAGGSPTGAEQQSRALRMLTESLEVEKAELFENVKPKARISFIDRAIESLKDSKNKTSKEIGDKMNELRGAGPAKNSDGSPAEPPRLSEKDRRLADDYERRRREEEDWKREERNHARREAHMKALEAEREKAKSSFKAKQR</sequence>
<evidence type="ECO:0000256" key="5">
    <source>
        <dbReference type="ARBA" id="ARBA00022946"/>
    </source>
</evidence>
<evidence type="ECO:0000313" key="13">
    <source>
        <dbReference type="EMBL" id="KAF9883943.1"/>
    </source>
</evidence>
<dbReference type="CDD" id="cd20069">
    <property type="entry name" value="5TM_Oxa1-like"/>
    <property type="match status" value="1"/>
</dbReference>
<dbReference type="EMBL" id="VCAU01000140">
    <property type="protein sequence ID" value="KAF9883943.1"/>
    <property type="molecule type" value="Genomic_DNA"/>
</dbReference>
<feature type="transmembrane region" description="Helical" evidence="11">
    <location>
        <begin position="300"/>
        <end position="323"/>
    </location>
</feature>
<evidence type="ECO:0000256" key="1">
    <source>
        <dbReference type="ARBA" id="ARBA00004448"/>
    </source>
</evidence>
<dbReference type="AlphaFoldDB" id="A0AAD4CCV8"/>
<evidence type="ECO:0000256" key="4">
    <source>
        <dbReference type="ARBA" id="ARBA00022792"/>
    </source>
</evidence>
<evidence type="ECO:0000256" key="9">
    <source>
        <dbReference type="RuleBase" id="RU003945"/>
    </source>
</evidence>
<keyword evidence="5" id="KW-0809">Transit peptide</keyword>
<name>A0AAD4CCV8_ASPNN</name>
<evidence type="ECO:0000256" key="11">
    <source>
        <dbReference type="SAM" id="Phobius"/>
    </source>
</evidence>
<dbReference type="Proteomes" id="UP001194746">
    <property type="component" value="Unassembled WGS sequence"/>
</dbReference>
<dbReference type="PANTHER" id="PTHR12428">
    <property type="entry name" value="OXA1"/>
    <property type="match status" value="1"/>
</dbReference>
<dbReference type="InterPro" id="IPR001708">
    <property type="entry name" value="YidC/ALB3/OXA1/COX18"/>
</dbReference>
<comment type="subcellular location">
    <subcellularLocation>
        <location evidence="9">Membrane</location>
        <topology evidence="9">Multi-pass membrane protein</topology>
    </subcellularLocation>
    <subcellularLocation>
        <location evidence="1">Mitochondrion inner membrane</location>
        <topology evidence="1">Multi-pass membrane protein</topology>
    </subcellularLocation>
</comment>
<comment type="caution">
    <text evidence="13">The sequence shown here is derived from an EMBL/GenBank/DDBJ whole genome shotgun (WGS) entry which is preliminary data.</text>
</comment>
<evidence type="ECO:0000313" key="14">
    <source>
        <dbReference type="Proteomes" id="UP001194746"/>
    </source>
</evidence>